<feature type="transmembrane region" description="Helical" evidence="1">
    <location>
        <begin position="77"/>
        <end position="97"/>
    </location>
</feature>
<proteinExistence type="predicted"/>
<protein>
    <submittedName>
        <fullName evidence="2">DUF5360 family protein</fullName>
    </submittedName>
</protein>
<evidence type="ECO:0000313" key="2">
    <source>
        <dbReference type="EMBL" id="MDC0681020.1"/>
    </source>
</evidence>
<sequence>MRALPYLFIAVDGGFILYWLITVLHVIPAEHLFNDYDNPLMVAWNWSFLPIDLAVSVTGVGALSLRRKGIAAWERLATVSLVFTTSSGLMAISFWAIVGDYNLSWWAPNLFLLVYPWFFLPRLLMKA</sequence>
<keyword evidence="1" id="KW-0472">Membrane</keyword>
<comment type="caution">
    <text evidence="2">The sequence shown here is derived from an EMBL/GenBank/DDBJ whole genome shotgun (WGS) entry which is preliminary data.</text>
</comment>
<dbReference type="Proteomes" id="UP001217485">
    <property type="component" value="Unassembled WGS sequence"/>
</dbReference>
<keyword evidence="3" id="KW-1185">Reference proteome</keyword>
<organism evidence="2 3">
    <name type="scientific">Sorangium atrum</name>
    <dbReference type="NCBI Taxonomy" id="2995308"/>
    <lineage>
        <taxon>Bacteria</taxon>
        <taxon>Pseudomonadati</taxon>
        <taxon>Myxococcota</taxon>
        <taxon>Polyangia</taxon>
        <taxon>Polyangiales</taxon>
        <taxon>Polyangiaceae</taxon>
        <taxon>Sorangium</taxon>
    </lineage>
</organism>
<keyword evidence="1" id="KW-0812">Transmembrane</keyword>
<gene>
    <name evidence="2" type="ORF">POL72_25000</name>
</gene>
<feature type="transmembrane region" description="Helical" evidence="1">
    <location>
        <begin position="7"/>
        <end position="27"/>
    </location>
</feature>
<name>A0ABT5C3M8_9BACT</name>
<keyword evidence="1" id="KW-1133">Transmembrane helix</keyword>
<dbReference type="EMBL" id="JAQNDK010000003">
    <property type="protein sequence ID" value="MDC0681020.1"/>
    <property type="molecule type" value="Genomic_DNA"/>
</dbReference>
<feature type="transmembrane region" description="Helical" evidence="1">
    <location>
        <begin position="47"/>
        <end position="65"/>
    </location>
</feature>
<dbReference type="Pfam" id="PF17314">
    <property type="entry name" value="DUF5360"/>
    <property type="match status" value="1"/>
</dbReference>
<evidence type="ECO:0000313" key="3">
    <source>
        <dbReference type="Proteomes" id="UP001217485"/>
    </source>
</evidence>
<evidence type="ECO:0000256" key="1">
    <source>
        <dbReference type="SAM" id="Phobius"/>
    </source>
</evidence>
<dbReference type="InterPro" id="IPR020348">
    <property type="entry name" value="Uncharacterised_YvaD"/>
</dbReference>
<feature type="transmembrane region" description="Helical" evidence="1">
    <location>
        <begin position="103"/>
        <end position="120"/>
    </location>
</feature>
<accession>A0ABT5C3M8</accession>
<reference evidence="2 3" key="1">
    <citation type="submission" date="2023-01" db="EMBL/GenBank/DDBJ databases">
        <title>Minimal conservation of predation-associated metabolite biosynthetic gene clusters underscores biosynthetic potential of Myxococcota including descriptions for ten novel species: Archangium lansinium sp. nov., Myxococcus landrumus sp. nov., Nannocystis bai.</title>
        <authorList>
            <person name="Ahearne A."/>
            <person name="Stevens C."/>
            <person name="Dowd S."/>
        </authorList>
    </citation>
    <scope>NUCLEOTIDE SEQUENCE [LARGE SCALE GENOMIC DNA]</scope>
    <source>
        <strain evidence="2 3">WIWO2</strain>
    </source>
</reference>
<dbReference type="RefSeq" id="WP_272098073.1">
    <property type="nucleotide sequence ID" value="NZ_JAQNDK010000003.1"/>
</dbReference>